<keyword evidence="1" id="KW-0472">Membrane</keyword>
<feature type="transmembrane region" description="Helical" evidence="1">
    <location>
        <begin position="44"/>
        <end position="64"/>
    </location>
</feature>
<dbReference type="EMBL" id="GIKN01002445">
    <property type="protein sequence ID" value="NIE44718.1"/>
    <property type="molecule type" value="Transcribed_RNA"/>
</dbReference>
<sequence length="76" mass="9137">MTISLRISLLRVCFRRILLAILCFARNNPSSRRSQLKMRETTRFFLFFFASICFVYHFTTSNWYSQCIQHQCLCAE</sequence>
<organism evidence="2">
    <name type="scientific">Rhipicephalus microplus</name>
    <name type="common">Cattle tick</name>
    <name type="synonym">Boophilus microplus</name>
    <dbReference type="NCBI Taxonomy" id="6941"/>
    <lineage>
        <taxon>Eukaryota</taxon>
        <taxon>Metazoa</taxon>
        <taxon>Ecdysozoa</taxon>
        <taxon>Arthropoda</taxon>
        <taxon>Chelicerata</taxon>
        <taxon>Arachnida</taxon>
        <taxon>Acari</taxon>
        <taxon>Parasitiformes</taxon>
        <taxon>Ixodida</taxon>
        <taxon>Ixodoidea</taxon>
        <taxon>Ixodidae</taxon>
        <taxon>Rhipicephalinae</taxon>
        <taxon>Rhipicephalus</taxon>
        <taxon>Boophilus</taxon>
    </lineage>
</organism>
<keyword evidence="1" id="KW-1133">Transmembrane helix</keyword>
<protein>
    <submittedName>
        <fullName evidence="2">Uncharacterized protein</fullName>
    </submittedName>
</protein>
<dbReference type="AlphaFoldDB" id="A0A6G5A2B7"/>
<evidence type="ECO:0000313" key="2">
    <source>
        <dbReference type="EMBL" id="NIE44718.1"/>
    </source>
</evidence>
<evidence type="ECO:0000256" key="1">
    <source>
        <dbReference type="SAM" id="Phobius"/>
    </source>
</evidence>
<accession>A0A6G5A2B7</accession>
<keyword evidence="1" id="KW-0812">Transmembrane</keyword>
<proteinExistence type="predicted"/>
<reference evidence="2" key="1">
    <citation type="submission" date="2020-03" db="EMBL/GenBank/DDBJ databases">
        <title>A transcriptome and proteome of the tick Rhipicephalus microplus shaped by the genetic composition of its hosts and developmental stage.</title>
        <authorList>
            <person name="Garcia G.R."/>
            <person name="Ribeiro J.M.C."/>
            <person name="Maruyama S.R."/>
            <person name="Gardinasse L.G."/>
            <person name="Nelson K."/>
            <person name="Ferreira B.R."/>
            <person name="Andrade T.G."/>
            <person name="Santos I.K.F.M."/>
        </authorList>
    </citation>
    <scope>NUCLEOTIDE SEQUENCE</scope>
    <source>
        <strain evidence="2">NSGR</strain>
        <tissue evidence="2">Salivary glands</tissue>
    </source>
</reference>
<name>A0A6G5A2B7_RHIMP</name>